<protein>
    <recommendedName>
        <fullName evidence="1">DUF4408 domain-containing protein</fullName>
    </recommendedName>
</protein>
<dbReference type="InterPro" id="IPR025520">
    <property type="entry name" value="DUF4408"/>
</dbReference>
<dbReference type="Pfam" id="PF14364">
    <property type="entry name" value="DUF4408"/>
    <property type="match status" value="1"/>
</dbReference>
<proteinExistence type="predicted"/>
<feature type="domain" description="DUF4408" evidence="1">
    <location>
        <begin position="1"/>
        <end position="31"/>
    </location>
</feature>
<evidence type="ECO:0000313" key="2">
    <source>
        <dbReference type="EMBL" id="KAK2634151.1"/>
    </source>
</evidence>
<keyword evidence="3" id="KW-1185">Reference proteome</keyword>
<evidence type="ECO:0000313" key="3">
    <source>
        <dbReference type="Proteomes" id="UP001280121"/>
    </source>
</evidence>
<gene>
    <name evidence="2" type="ORF">Ddye_028943</name>
</gene>
<dbReference type="EMBL" id="JANJYI010000009">
    <property type="protein sequence ID" value="KAK2634151.1"/>
    <property type="molecule type" value="Genomic_DNA"/>
</dbReference>
<reference evidence="2" key="1">
    <citation type="journal article" date="2023" name="Plant J.">
        <title>Genome sequences and population genomics provide insights into the demographic history, inbreeding, and mutation load of two 'living fossil' tree species of Dipteronia.</title>
        <authorList>
            <person name="Feng Y."/>
            <person name="Comes H.P."/>
            <person name="Chen J."/>
            <person name="Zhu S."/>
            <person name="Lu R."/>
            <person name="Zhang X."/>
            <person name="Li P."/>
            <person name="Qiu J."/>
            <person name="Olsen K.M."/>
            <person name="Qiu Y."/>
        </authorList>
    </citation>
    <scope>NUCLEOTIDE SEQUENCE</scope>
    <source>
        <strain evidence="2">KIB01</strain>
    </source>
</reference>
<dbReference type="Proteomes" id="UP001280121">
    <property type="component" value="Unassembled WGS sequence"/>
</dbReference>
<dbReference type="AlphaFoldDB" id="A0AAD9TDV8"/>
<accession>A0AAD9TDV8</accession>
<evidence type="ECO:0000259" key="1">
    <source>
        <dbReference type="Pfam" id="PF14364"/>
    </source>
</evidence>
<organism evidence="2 3">
    <name type="scientific">Dipteronia dyeriana</name>
    <dbReference type="NCBI Taxonomy" id="168575"/>
    <lineage>
        <taxon>Eukaryota</taxon>
        <taxon>Viridiplantae</taxon>
        <taxon>Streptophyta</taxon>
        <taxon>Embryophyta</taxon>
        <taxon>Tracheophyta</taxon>
        <taxon>Spermatophyta</taxon>
        <taxon>Magnoliopsida</taxon>
        <taxon>eudicotyledons</taxon>
        <taxon>Gunneridae</taxon>
        <taxon>Pentapetalae</taxon>
        <taxon>rosids</taxon>
        <taxon>malvids</taxon>
        <taxon>Sapindales</taxon>
        <taxon>Sapindaceae</taxon>
        <taxon>Hippocastanoideae</taxon>
        <taxon>Acereae</taxon>
        <taxon>Dipteronia</taxon>
    </lineage>
</organism>
<comment type="caution">
    <text evidence="2">The sequence shown here is derived from an EMBL/GenBank/DDBJ whole genome shotgun (WGS) entry which is preliminary data.</text>
</comment>
<name>A0AAD9TDV8_9ROSI</name>
<sequence>MWSSFLSWLKPPYLYLIINDITITIVASSRFYHNDGDDESLVKTKSNFVGGAVSAGSMPDLEYEMKMSFDYGGDAIFNEEKQRVEEEETDDDDGGESTELLVIKVRGLPVEVRQAATKIS</sequence>